<dbReference type="InterPro" id="IPR001853">
    <property type="entry name" value="DSBA-like_thioredoxin_dom"/>
</dbReference>
<dbReference type="PANTHER" id="PTHR42943">
    <property type="entry name" value="GLUTATHIONE S-TRANSFERASE KAPPA"/>
    <property type="match status" value="1"/>
</dbReference>
<evidence type="ECO:0000259" key="6">
    <source>
        <dbReference type="Pfam" id="PF01323"/>
    </source>
</evidence>
<keyword evidence="8" id="KW-1185">Reference proteome</keyword>
<evidence type="ECO:0000313" key="8">
    <source>
        <dbReference type="Proteomes" id="UP001152803"/>
    </source>
</evidence>
<feature type="domain" description="DSBA-like thioredoxin" evidence="6">
    <location>
        <begin position="8"/>
        <end position="211"/>
    </location>
</feature>
<protein>
    <recommendedName>
        <fullName evidence="4">Glutathione S-transferase kappa</fullName>
        <ecNumber evidence="4">2.5.1.18</ecNumber>
    </recommendedName>
</protein>
<gene>
    <name evidence="7" type="ORF">COCON_G00004720</name>
</gene>
<keyword evidence="2 4" id="KW-0808">Transferase</keyword>
<evidence type="ECO:0000256" key="4">
    <source>
        <dbReference type="PIRNR" id="PIRNR006386"/>
    </source>
</evidence>
<dbReference type="PANTHER" id="PTHR42943:SF2">
    <property type="entry name" value="GLUTATHIONE S-TRANSFERASE KAPPA 1"/>
    <property type="match status" value="1"/>
</dbReference>
<dbReference type="OrthoDB" id="4664297at2759"/>
<dbReference type="GO" id="GO:0004364">
    <property type="term" value="F:glutathione transferase activity"/>
    <property type="evidence" value="ECO:0007669"/>
    <property type="project" value="UniProtKB-UniRule"/>
</dbReference>
<reference evidence="7" key="1">
    <citation type="journal article" date="2023" name="Science">
        <title>Genome structures resolve the early diversification of teleost fishes.</title>
        <authorList>
            <person name="Parey E."/>
            <person name="Louis A."/>
            <person name="Montfort J."/>
            <person name="Bouchez O."/>
            <person name="Roques C."/>
            <person name="Iampietro C."/>
            <person name="Lluch J."/>
            <person name="Castinel A."/>
            <person name="Donnadieu C."/>
            <person name="Desvignes T."/>
            <person name="Floi Bucao C."/>
            <person name="Jouanno E."/>
            <person name="Wen M."/>
            <person name="Mejri S."/>
            <person name="Dirks R."/>
            <person name="Jansen H."/>
            <person name="Henkel C."/>
            <person name="Chen W.J."/>
            <person name="Zahm M."/>
            <person name="Cabau C."/>
            <person name="Klopp C."/>
            <person name="Thompson A.W."/>
            <person name="Robinson-Rechavi M."/>
            <person name="Braasch I."/>
            <person name="Lecointre G."/>
            <person name="Bobe J."/>
            <person name="Postlethwait J.H."/>
            <person name="Berthelot C."/>
            <person name="Roest Crollius H."/>
            <person name="Guiguen Y."/>
        </authorList>
    </citation>
    <scope>NUCLEOTIDE SEQUENCE</scope>
    <source>
        <strain evidence="7">Concon-B</strain>
    </source>
</reference>
<dbReference type="GO" id="GO:0005739">
    <property type="term" value="C:mitochondrion"/>
    <property type="evidence" value="ECO:0007669"/>
    <property type="project" value="TreeGrafter"/>
</dbReference>
<dbReference type="AlphaFoldDB" id="A0A9Q1E1C1"/>
<dbReference type="EMBL" id="JAFJMO010000001">
    <property type="protein sequence ID" value="KAJ8287813.1"/>
    <property type="molecule type" value="Genomic_DNA"/>
</dbReference>
<dbReference type="GO" id="GO:0005777">
    <property type="term" value="C:peroxisome"/>
    <property type="evidence" value="ECO:0007669"/>
    <property type="project" value="TreeGrafter"/>
</dbReference>
<dbReference type="FunFam" id="3.40.30.10:FF:000096">
    <property type="entry name" value="Glutathione S-transferase kappa"/>
    <property type="match status" value="1"/>
</dbReference>
<evidence type="ECO:0000256" key="3">
    <source>
        <dbReference type="ARBA" id="ARBA00047960"/>
    </source>
</evidence>
<accession>A0A9Q1E1C1</accession>
<dbReference type="GO" id="GO:0006749">
    <property type="term" value="P:glutathione metabolic process"/>
    <property type="evidence" value="ECO:0007669"/>
    <property type="project" value="InterPro"/>
</dbReference>
<evidence type="ECO:0000256" key="2">
    <source>
        <dbReference type="ARBA" id="ARBA00022679"/>
    </source>
</evidence>
<organism evidence="7 8">
    <name type="scientific">Conger conger</name>
    <name type="common">Conger eel</name>
    <name type="synonym">Muraena conger</name>
    <dbReference type="NCBI Taxonomy" id="82655"/>
    <lineage>
        <taxon>Eukaryota</taxon>
        <taxon>Metazoa</taxon>
        <taxon>Chordata</taxon>
        <taxon>Craniata</taxon>
        <taxon>Vertebrata</taxon>
        <taxon>Euteleostomi</taxon>
        <taxon>Actinopterygii</taxon>
        <taxon>Neopterygii</taxon>
        <taxon>Teleostei</taxon>
        <taxon>Anguilliformes</taxon>
        <taxon>Congridae</taxon>
        <taxon>Conger</taxon>
    </lineage>
</organism>
<feature type="active site" description="Nucleophile" evidence="5">
    <location>
        <position position="16"/>
    </location>
</feature>
<name>A0A9Q1E1C1_CONCO</name>
<dbReference type="InterPro" id="IPR014440">
    <property type="entry name" value="HCCAis_GSTk"/>
</dbReference>
<dbReference type="EC" id="2.5.1.18" evidence="4"/>
<evidence type="ECO:0000313" key="7">
    <source>
        <dbReference type="EMBL" id="KAJ8287813.1"/>
    </source>
</evidence>
<dbReference type="InterPro" id="IPR051924">
    <property type="entry name" value="GST_Kappa/NadH"/>
</dbReference>
<proteinExistence type="inferred from homology"/>
<comment type="similarity">
    <text evidence="1 4">Belongs to the GST superfamily. Kappa family.</text>
</comment>
<comment type="caution">
    <text evidence="7">The sequence shown here is derived from an EMBL/GenBank/DDBJ whole genome shotgun (WGS) entry which is preliminary data.</text>
</comment>
<dbReference type="InterPro" id="IPR044088">
    <property type="entry name" value="GSTK"/>
</dbReference>
<dbReference type="PIRSF" id="PIRSF006386">
    <property type="entry name" value="HCCAis_GSTk"/>
    <property type="match status" value="1"/>
</dbReference>
<dbReference type="CDD" id="cd03021">
    <property type="entry name" value="DsbA_GSTK"/>
    <property type="match status" value="1"/>
</dbReference>
<dbReference type="InterPro" id="IPR036249">
    <property type="entry name" value="Thioredoxin-like_sf"/>
</dbReference>
<dbReference type="Pfam" id="PF01323">
    <property type="entry name" value="DSBA"/>
    <property type="match status" value="1"/>
</dbReference>
<sequence>MAGTRKVLELFYDVVSPYSWLGFEVLCRYRNVWNIDLQFRPAFLGGIMHGSGNKPPGLVPNKFLYMGKDLARLALYFGVPLVSPENPAEVMFEKGSLSAMRFVTAVAESREGRQADVENVSRELWKRIWSGDEDITLPASLSEAGLKAGLPANEIEELLQLASSQKIKEKLKSTTQKALDCGAFGFPLIICHVNGKEEMFFGSDRFELMAHCIGEQWLGPQPAKTSARM</sequence>
<dbReference type="Gene3D" id="3.40.30.10">
    <property type="entry name" value="Glutaredoxin"/>
    <property type="match status" value="1"/>
</dbReference>
<evidence type="ECO:0000256" key="5">
    <source>
        <dbReference type="PIRSR" id="PIRSR006386-1"/>
    </source>
</evidence>
<dbReference type="GO" id="GO:0004602">
    <property type="term" value="F:glutathione peroxidase activity"/>
    <property type="evidence" value="ECO:0007669"/>
    <property type="project" value="InterPro"/>
</dbReference>
<comment type="catalytic activity">
    <reaction evidence="3 4">
        <text>RX + glutathione = an S-substituted glutathione + a halide anion + H(+)</text>
        <dbReference type="Rhea" id="RHEA:16437"/>
        <dbReference type="ChEBI" id="CHEBI:15378"/>
        <dbReference type="ChEBI" id="CHEBI:16042"/>
        <dbReference type="ChEBI" id="CHEBI:17792"/>
        <dbReference type="ChEBI" id="CHEBI:57925"/>
        <dbReference type="ChEBI" id="CHEBI:90779"/>
        <dbReference type="EC" id="2.5.1.18"/>
    </reaction>
</comment>
<dbReference type="Proteomes" id="UP001152803">
    <property type="component" value="Unassembled WGS sequence"/>
</dbReference>
<evidence type="ECO:0000256" key="1">
    <source>
        <dbReference type="ARBA" id="ARBA00006494"/>
    </source>
</evidence>
<dbReference type="SUPFAM" id="SSF52833">
    <property type="entry name" value="Thioredoxin-like"/>
    <property type="match status" value="1"/>
</dbReference>